<organism evidence="9 10">
    <name type="scientific">Rhodobium gokarnense</name>
    <dbReference type="NCBI Taxonomy" id="364296"/>
    <lineage>
        <taxon>Bacteria</taxon>
        <taxon>Pseudomonadati</taxon>
        <taxon>Pseudomonadota</taxon>
        <taxon>Alphaproteobacteria</taxon>
        <taxon>Hyphomicrobiales</taxon>
        <taxon>Rhodobiaceae</taxon>
        <taxon>Rhodobium</taxon>
    </lineage>
</organism>
<keyword evidence="10" id="KW-1185">Reference proteome</keyword>
<dbReference type="PANTHER" id="PTHR12763:SF28">
    <property type="entry name" value="GEO10507P1-RELATED"/>
    <property type="match status" value="1"/>
</dbReference>
<dbReference type="EMBL" id="JAOQNS010000004">
    <property type="protein sequence ID" value="MCW2307251.1"/>
    <property type="molecule type" value="Genomic_DNA"/>
</dbReference>
<dbReference type="RefSeq" id="WP_264600912.1">
    <property type="nucleotide sequence ID" value="NZ_JAOQNS010000004.1"/>
</dbReference>
<protein>
    <recommendedName>
        <fullName evidence="8">J domain-containing protein</fullName>
    </recommendedName>
</protein>
<evidence type="ECO:0000256" key="3">
    <source>
        <dbReference type="ARBA" id="ARBA00022989"/>
    </source>
</evidence>
<dbReference type="InterPro" id="IPR001623">
    <property type="entry name" value="DnaJ_domain"/>
</dbReference>
<evidence type="ECO:0000313" key="10">
    <source>
        <dbReference type="Proteomes" id="UP001209755"/>
    </source>
</evidence>
<name>A0ABT3HA24_9HYPH</name>
<dbReference type="InterPro" id="IPR036869">
    <property type="entry name" value="J_dom_sf"/>
</dbReference>
<sequence length="240" mass="25515">MARVLLFIAAILLILLGIRSLLYTNPAVLARRLKLIGGMTLLGVAAFLGITGRWGFAIPVGAMGLSLLGVSGFSPFGGSSPSGGQRSTVRSAALEMELDHDSGGMTGTVLAGRFSGQSLDDLSLQDIAALWGELDGDGESRALLEAYLDRRHPDWREDFQADGDAGHRSAPRSGGMSEEEAYQILGVSPGASPAEIREAHRRLMKRLHPDLGGSTFLASKLNEAKERLLGTHDSTQTHHS</sequence>
<feature type="transmembrane region" description="Helical" evidence="7">
    <location>
        <begin position="36"/>
        <end position="56"/>
    </location>
</feature>
<dbReference type="CDD" id="cd06257">
    <property type="entry name" value="DnaJ"/>
    <property type="match status" value="1"/>
</dbReference>
<feature type="compositionally biased region" description="Basic and acidic residues" evidence="6">
    <location>
        <begin position="158"/>
        <end position="167"/>
    </location>
</feature>
<comment type="caution">
    <text evidence="9">The sequence shown here is derived from an EMBL/GenBank/DDBJ whole genome shotgun (WGS) entry which is preliminary data.</text>
</comment>
<reference evidence="10" key="1">
    <citation type="submission" date="2023-07" db="EMBL/GenBank/DDBJ databases">
        <title>Genome sequencing of Purple Non-Sulfur Bacteria from various extreme environments.</title>
        <authorList>
            <person name="Mayer M."/>
        </authorList>
    </citation>
    <scope>NUCLEOTIDE SEQUENCE [LARGE SCALE GENOMIC DNA]</scope>
    <source>
        <strain evidence="10">DSM 17935</strain>
    </source>
</reference>
<accession>A0ABT3HA24</accession>
<keyword evidence="2 7" id="KW-0812">Transmembrane</keyword>
<evidence type="ECO:0000256" key="6">
    <source>
        <dbReference type="SAM" id="MobiDB-lite"/>
    </source>
</evidence>
<gene>
    <name evidence="9" type="ORF">M2319_001582</name>
</gene>
<evidence type="ECO:0000256" key="5">
    <source>
        <dbReference type="ARBA" id="ARBA00038105"/>
    </source>
</evidence>
<dbReference type="Pfam" id="PF00226">
    <property type="entry name" value="DnaJ"/>
    <property type="match status" value="1"/>
</dbReference>
<feature type="region of interest" description="Disordered" evidence="6">
    <location>
        <begin position="158"/>
        <end position="177"/>
    </location>
</feature>
<dbReference type="PROSITE" id="PS50076">
    <property type="entry name" value="DNAJ_2"/>
    <property type="match status" value="1"/>
</dbReference>
<dbReference type="SUPFAM" id="SSF46565">
    <property type="entry name" value="Chaperone J-domain"/>
    <property type="match status" value="1"/>
</dbReference>
<comment type="subcellular location">
    <subcellularLocation>
        <location evidence="1">Membrane</location>
        <topology evidence="1">Single-pass membrane protein</topology>
    </subcellularLocation>
</comment>
<feature type="domain" description="J" evidence="8">
    <location>
        <begin position="180"/>
        <end position="240"/>
    </location>
</feature>
<evidence type="ECO:0000313" key="9">
    <source>
        <dbReference type="EMBL" id="MCW2307251.1"/>
    </source>
</evidence>
<evidence type="ECO:0000256" key="1">
    <source>
        <dbReference type="ARBA" id="ARBA00004167"/>
    </source>
</evidence>
<dbReference type="PANTHER" id="PTHR12763">
    <property type="match status" value="1"/>
</dbReference>
<dbReference type="Gene3D" id="1.10.287.110">
    <property type="entry name" value="DnaJ domain"/>
    <property type="match status" value="1"/>
</dbReference>
<keyword evidence="3 7" id="KW-1133">Transmembrane helix</keyword>
<evidence type="ECO:0000256" key="2">
    <source>
        <dbReference type="ARBA" id="ARBA00022692"/>
    </source>
</evidence>
<evidence type="ECO:0000259" key="8">
    <source>
        <dbReference type="PROSITE" id="PS50076"/>
    </source>
</evidence>
<comment type="similarity">
    <text evidence="5">Belongs to the TIM14 family.</text>
</comment>
<keyword evidence="4 7" id="KW-0472">Membrane</keyword>
<dbReference type="Proteomes" id="UP001209755">
    <property type="component" value="Unassembled WGS sequence"/>
</dbReference>
<evidence type="ECO:0000256" key="7">
    <source>
        <dbReference type="SAM" id="Phobius"/>
    </source>
</evidence>
<proteinExistence type="inferred from homology"/>
<dbReference type="SMART" id="SM00271">
    <property type="entry name" value="DnaJ"/>
    <property type="match status" value="1"/>
</dbReference>
<dbReference type="PRINTS" id="PR00625">
    <property type="entry name" value="JDOMAIN"/>
</dbReference>
<evidence type="ECO:0000256" key="4">
    <source>
        <dbReference type="ARBA" id="ARBA00023136"/>
    </source>
</evidence>